<organism evidence="2 3">
    <name type="scientific">Clytia hemisphaerica</name>
    <dbReference type="NCBI Taxonomy" id="252671"/>
    <lineage>
        <taxon>Eukaryota</taxon>
        <taxon>Metazoa</taxon>
        <taxon>Cnidaria</taxon>
        <taxon>Hydrozoa</taxon>
        <taxon>Hydroidolina</taxon>
        <taxon>Leptothecata</taxon>
        <taxon>Obeliida</taxon>
        <taxon>Clytiidae</taxon>
        <taxon>Clytia</taxon>
    </lineage>
</organism>
<dbReference type="RefSeq" id="XP_066921931.1">
    <property type="nucleotide sequence ID" value="XM_067065830.1"/>
</dbReference>
<keyword evidence="1" id="KW-0732">Signal</keyword>
<proteinExistence type="predicted"/>
<feature type="signal peptide" evidence="1">
    <location>
        <begin position="1"/>
        <end position="16"/>
    </location>
</feature>
<protein>
    <recommendedName>
        <fullName evidence="4">Cnidarian restricted protein</fullName>
    </recommendedName>
</protein>
<evidence type="ECO:0000313" key="2">
    <source>
        <dbReference type="EnsemblMetazoa" id="CLYHEMP000776.1"/>
    </source>
</evidence>
<dbReference type="Proteomes" id="UP000594262">
    <property type="component" value="Unplaced"/>
</dbReference>
<dbReference type="EnsemblMetazoa" id="CLYHEMT000776.1">
    <property type="protein sequence ID" value="CLYHEMP000776.1"/>
    <property type="gene ID" value="CLYHEMG000776"/>
</dbReference>
<sequence>MMKVVLVFCWVLLVKASVGTTNQQRPSIDCCASLTQYKTLYTPLKTQYQECKIESGNLKNEVGTLKEVLSSTISDIKVAPQKIEPPTPGKLELVRKNIIDKAQRVKFNDFQIPGDDFKFALRKQRSIGGPCTQNHDVILASIGGLDAILIGAMNTEFLSYTDSLGDIDSNLIHSCAECRYQITIPGYIPEVHHHVICPKETKPYCMGGVGECAKLEVATLIYNPTNTAQPTRYITLNKGCSCQQYKVWNILGDGN</sequence>
<name>A0A7M5UZ01_9CNID</name>
<reference evidence="2" key="1">
    <citation type="submission" date="2021-01" db="UniProtKB">
        <authorList>
            <consortium name="EnsemblMetazoa"/>
        </authorList>
    </citation>
    <scope>IDENTIFICATION</scope>
</reference>
<evidence type="ECO:0008006" key="4">
    <source>
        <dbReference type="Google" id="ProtNLM"/>
    </source>
</evidence>
<dbReference type="GeneID" id="136809312"/>
<keyword evidence="3" id="KW-1185">Reference proteome</keyword>
<accession>A0A7M5UZ01</accession>
<evidence type="ECO:0000313" key="3">
    <source>
        <dbReference type="Proteomes" id="UP000594262"/>
    </source>
</evidence>
<dbReference type="AlphaFoldDB" id="A0A7M5UZ01"/>
<evidence type="ECO:0000256" key="1">
    <source>
        <dbReference type="SAM" id="SignalP"/>
    </source>
</evidence>
<feature type="chain" id="PRO_5029512410" description="Cnidarian restricted protein" evidence="1">
    <location>
        <begin position="17"/>
        <end position="255"/>
    </location>
</feature>